<dbReference type="EMBL" id="KI913969">
    <property type="protein sequence ID" value="ETV98532.1"/>
    <property type="molecule type" value="Genomic_DNA"/>
</dbReference>
<sequence length="281" mass="31903">MPSIGTSSNHRRKSELATSKCSCCTCCKTETHTYDGGDFHARAPGTRDHAASNVMVGGRERKVERLRSDLVVFDKHAAVLCVVQNHGNANGQERWKERDLAAEGDRVERDAGNAAILANDKSKVDCKAEPQVGHVQYRLNNENLGVASFGSVFFLDRVHLERFFVHGVLLPIKSGKKQPHQPVWREEHADQKRQATSTRQTNATKNRRAVRQVFRSRRRCRWYCAPRNGVWWCLVVCVHHRGCQRQRKRSKGNDNSPRRPGRQHIQLKQRSSNALDPIDGA</sequence>
<name>A0A024TYW5_9STRA</name>
<reference evidence="2" key="1">
    <citation type="submission" date="2013-12" db="EMBL/GenBank/DDBJ databases">
        <title>The Genome Sequence of Aphanomyces invadans NJM9701.</title>
        <authorList>
            <consortium name="The Broad Institute Genomics Platform"/>
            <person name="Russ C."/>
            <person name="Tyler B."/>
            <person name="van West P."/>
            <person name="Dieguez-Uribeondo J."/>
            <person name="Young S.K."/>
            <person name="Zeng Q."/>
            <person name="Gargeya S."/>
            <person name="Fitzgerald M."/>
            <person name="Abouelleil A."/>
            <person name="Alvarado L."/>
            <person name="Chapman S.B."/>
            <person name="Gainer-Dewar J."/>
            <person name="Goldberg J."/>
            <person name="Griggs A."/>
            <person name="Gujja S."/>
            <person name="Hansen M."/>
            <person name="Howarth C."/>
            <person name="Imamovic A."/>
            <person name="Ireland A."/>
            <person name="Larimer J."/>
            <person name="McCowan C."/>
            <person name="Murphy C."/>
            <person name="Pearson M."/>
            <person name="Poon T.W."/>
            <person name="Priest M."/>
            <person name="Roberts A."/>
            <person name="Saif S."/>
            <person name="Shea T."/>
            <person name="Sykes S."/>
            <person name="Wortman J."/>
            <person name="Nusbaum C."/>
            <person name="Birren B."/>
        </authorList>
    </citation>
    <scope>NUCLEOTIDE SEQUENCE [LARGE SCALE GENOMIC DNA]</scope>
    <source>
        <strain evidence="2">NJM9701</strain>
    </source>
</reference>
<evidence type="ECO:0000313" key="2">
    <source>
        <dbReference type="EMBL" id="ETV98532.1"/>
    </source>
</evidence>
<proteinExistence type="predicted"/>
<gene>
    <name evidence="2" type="ORF">H310_08661</name>
</gene>
<dbReference type="VEuPathDB" id="FungiDB:H310_08661"/>
<feature type="region of interest" description="Disordered" evidence="1">
    <location>
        <begin position="174"/>
        <end position="210"/>
    </location>
</feature>
<organism evidence="2">
    <name type="scientific">Aphanomyces invadans</name>
    <dbReference type="NCBI Taxonomy" id="157072"/>
    <lineage>
        <taxon>Eukaryota</taxon>
        <taxon>Sar</taxon>
        <taxon>Stramenopiles</taxon>
        <taxon>Oomycota</taxon>
        <taxon>Saprolegniomycetes</taxon>
        <taxon>Saprolegniales</taxon>
        <taxon>Verrucalvaceae</taxon>
        <taxon>Aphanomyces</taxon>
    </lineage>
</organism>
<feature type="region of interest" description="Disordered" evidence="1">
    <location>
        <begin position="245"/>
        <end position="281"/>
    </location>
</feature>
<dbReference type="GeneID" id="20085711"/>
<dbReference type="AlphaFoldDB" id="A0A024TYW5"/>
<accession>A0A024TYW5</accession>
<feature type="compositionally biased region" description="Polar residues" evidence="1">
    <location>
        <begin position="194"/>
        <end position="204"/>
    </location>
</feature>
<dbReference type="RefSeq" id="XP_008872729.1">
    <property type="nucleotide sequence ID" value="XM_008874507.1"/>
</dbReference>
<evidence type="ECO:0000256" key="1">
    <source>
        <dbReference type="SAM" id="MobiDB-lite"/>
    </source>
</evidence>
<protein>
    <submittedName>
        <fullName evidence="2">Uncharacterized protein</fullName>
    </submittedName>
</protein>
<feature type="compositionally biased region" description="Basic and acidic residues" evidence="1">
    <location>
        <begin position="183"/>
        <end position="193"/>
    </location>
</feature>